<dbReference type="InterPro" id="IPR001451">
    <property type="entry name" value="Hexapep"/>
</dbReference>
<dbReference type="NCBIfam" id="NF041874">
    <property type="entry name" value="EPS_EpsC"/>
    <property type="match status" value="1"/>
</dbReference>
<comment type="similarity">
    <text evidence="1">Belongs to the transferase hexapeptide repeat family.</text>
</comment>
<evidence type="ECO:0000313" key="7">
    <source>
        <dbReference type="EMBL" id="EZP84720.1"/>
    </source>
</evidence>
<evidence type="ECO:0000256" key="2">
    <source>
        <dbReference type="ARBA" id="ARBA00013266"/>
    </source>
</evidence>
<evidence type="ECO:0000313" key="8">
    <source>
        <dbReference type="Proteomes" id="UP000024329"/>
    </source>
</evidence>
<dbReference type="Proteomes" id="UP000024329">
    <property type="component" value="Unassembled WGS sequence"/>
</dbReference>
<gene>
    <name evidence="7" type="ORF">BV97_00478</name>
</gene>
<dbReference type="GO" id="GO:0008652">
    <property type="term" value="P:amino acid biosynthetic process"/>
    <property type="evidence" value="ECO:0007669"/>
    <property type="project" value="UniProtKB-KW"/>
</dbReference>
<dbReference type="FunFam" id="2.160.10.10:FF:000015">
    <property type="entry name" value="Serine acetyltransferase, plasmid"/>
    <property type="match status" value="1"/>
</dbReference>
<dbReference type="InterPro" id="IPR042122">
    <property type="entry name" value="Ser_AcTrfase_N_sf"/>
</dbReference>
<evidence type="ECO:0000256" key="4">
    <source>
        <dbReference type="ARBA" id="ARBA00022679"/>
    </source>
</evidence>
<dbReference type="CDD" id="cd03354">
    <property type="entry name" value="LbH_SAT"/>
    <property type="match status" value="1"/>
</dbReference>
<dbReference type="eggNOG" id="COG1045">
    <property type="taxonomic scope" value="Bacteria"/>
</dbReference>
<dbReference type="STRING" id="158500.BES08_02450"/>
<dbReference type="Gene3D" id="1.10.3130.10">
    <property type="entry name" value="serine acetyltransferase, domain 1"/>
    <property type="match status" value="1"/>
</dbReference>
<proteinExistence type="inferred from homology"/>
<sequence>MNELRSAELGSDHGRDAGVETLDLWDVGDVVHELAQIRRHWRSTNARHVEHGAKGFPSRVRLAKIAEELSSALFPLRLGPDFVRQANEDTFITQTLQIAASRLHAQLRLELAYADEIESPLADQRATEIVVAFLQALPNLRRLLDLDIQAAFRGDPAARSIDEVLICYPGLLAIIHHRLAHTLYLMGAPLVARIISEISHGGTGIDIHPGAQIGKGFFIDHGTGVVIGETAVIGDNVRIYQGVTLGAKNFPTEADGALIKSLPRHPIIENDVVIYAGATILGRVTIGAGSEIGGNVWITHDIPPLSQVMQAREQKHLIRQARQQGITRSEFN</sequence>
<dbReference type="InterPro" id="IPR011004">
    <property type="entry name" value="Trimer_LpxA-like_sf"/>
</dbReference>
<name>A0A031K639_9SPHN</name>
<protein>
    <recommendedName>
        <fullName evidence="2">serine O-acetyltransferase</fullName>
        <ecNumber evidence="2">2.3.1.30</ecNumber>
    </recommendedName>
</protein>
<dbReference type="GO" id="GO:0009001">
    <property type="term" value="F:serine O-acetyltransferase activity"/>
    <property type="evidence" value="ECO:0007669"/>
    <property type="project" value="UniProtKB-EC"/>
</dbReference>
<keyword evidence="4 7" id="KW-0808">Transferase</keyword>
<evidence type="ECO:0000256" key="3">
    <source>
        <dbReference type="ARBA" id="ARBA00022605"/>
    </source>
</evidence>
<dbReference type="EC" id="2.3.1.30" evidence="2"/>
<dbReference type="InterPro" id="IPR045304">
    <property type="entry name" value="LbH_SAT"/>
</dbReference>
<reference evidence="7 8" key="1">
    <citation type="submission" date="2014-03" db="EMBL/GenBank/DDBJ databases">
        <title>Whole genome sequence of Novosphingobium resinovorum KF1.</title>
        <authorList>
            <person name="Gan H.M."/>
            <person name="Gan H.Y."/>
            <person name="Chew T.H."/>
            <person name="Savka M.A."/>
        </authorList>
    </citation>
    <scope>NUCLEOTIDE SEQUENCE [LARGE SCALE GENOMIC DNA]</scope>
    <source>
        <strain evidence="7 8">KF1</strain>
    </source>
</reference>
<keyword evidence="5" id="KW-0012">Acyltransferase</keyword>
<comment type="caution">
    <text evidence="7">The sequence shown here is derived from an EMBL/GenBank/DDBJ whole genome shotgun (WGS) entry which is preliminary data.</text>
</comment>
<evidence type="ECO:0000256" key="5">
    <source>
        <dbReference type="ARBA" id="ARBA00023315"/>
    </source>
</evidence>
<dbReference type="EMBL" id="JFYZ01000001">
    <property type="protein sequence ID" value="EZP84720.1"/>
    <property type="molecule type" value="Genomic_DNA"/>
</dbReference>
<organism evidence="7 8">
    <name type="scientific">Novosphingobium resinovorum</name>
    <dbReference type="NCBI Taxonomy" id="158500"/>
    <lineage>
        <taxon>Bacteria</taxon>
        <taxon>Pseudomonadati</taxon>
        <taxon>Pseudomonadota</taxon>
        <taxon>Alphaproteobacteria</taxon>
        <taxon>Sphingomonadales</taxon>
        <taxon>Sphingomonadaceae</taxon>
        <taxon>Novosphingobium</taxon>
    </lineage>
</organism>
<dbReference type="Pfam" id="PF00132">
    <property type="entry name" value="Hexapep"/>
    <property type="match status" value="1"/>
</dbReference>
<dbReference type="PANTHER" id="PTHR42811">
    <property type="entry name" value="SERINE ACETYLTRANSFERASE"/>
    <property type="match status" value="1"/>
</dbReference>
<dbReference type="InterPro" id="IPR053376">
    <property type="entry name" value="Serine_acetyltransferase"/>
</dbReference>
<evidence type="ECO:0000256" key="1">
    <source>
        <dbReference type="ARBA" id="ARBA00007274"/>
    </source>
</evidence>
<keyword evidence="3" id="KW-0028">Amino-acid biosynthesis</keyword>
<evidence type="ECO:0000256" key="6">
    <source>
        <dbReference type="ARBA" id="ARBA00049486"/>
    </source>
</evidence>
<dbReference type="SUPFAM" id="SSF51161">
    <property type="entry name" value="Trimeric LpxA-like enzymes"/>
    <property type="match status" value="1"/>
</dbReference>
<comment type="catalytic activity">
    <reaction evidence="6">
        <text>L-serine + acetyl-CoA = O-acetyl-L-serine + CoA</text>
        <dbReference type="Rhea" id="RHEA:24560"/>
        <dbReference type="ChEBI" id="CHEBI:33384"/>
        <dbReference type="ChEBI" id="CHEBI:57287"/>
        <dbReference type="ChEBI" id="CHEBI:57288"/>
        <dbReference type="ChEBI" id="CHEBI:58340"/>
        <dbReference type="EC" id="2.3.1.30"/>
    </reaction>
</comment>
<dbReference type="Gene3D" id="2.160.10.10">
    <property type="entry name" value="Hexapeptide repeat proteins"/>
    <property type="match status" value="1"/>
</dbReference>
<dbReference type="PATRIC" id="fig|158500.4.peg.495"/>
<dbReference type="AlphaFoldDB" id="A0A031K639"/>
<dbReference type="RefSeq" id="WP_051586673.1">
    <property type="nucleotide sequence ID" value="NZ_JFYZ01000001.1"/>
</dbReference>
<accession>A0A031K639</accession>